<dbReference type="Proteomes" id="UP000534294">
    <property type="component" value="Unassembled WGS sequence"/>
</dbReference>
<comment type="caution">
    <text evidence="1">The sequence shown here is derived from an EMBL/GenBank/DDBJ whole genome shotgun (WGS) entry which is preliminary data.</text>
</comment>
<sequence length="167" mass="18534">MGTPTFQIRLTESALRDLNEIDDYWTLHSEPERGRGQYVRDLAHVTHQYLTIPSKALAGKNSNPLFYLEHAKSKSSKPVIALFIEWRRIRASFTCYGFGTVIEPSLTRFECAKKSSFSPVPRKVLYVTEAPPCFICGAHAHSLGKNGATSSARYGGKTPHACDADGD</sequence>
<name>A0A7W8DNJ5_9BACT</name>
<protein>
    <submittedName>
        <fullName evidence="1">Uncharacterized protein</fullName>
    </submittedName>
</protein>
<accession>A0A7W8DNJ5</accession>
<gene>
    <name evidence="1" type="ORF">HNQ64_000611</name>
</gene>
<reference evidence="1 2" key="1">
    <citation type="submission" date="2020-08" db="EMBL/GenBank/DDBJ databases">
        <title>Genomic Encyclopedia of Type Strains, Phase IV (KMG-IV): sequencing the most valuable type-strain genomes for metagenomic binning, comparative biology and taxonomic classification.</title>
        <authorList>
            <person name="Goeker M."/>
        </authorList>
    </citation>
    <scope>NUCLEOTIDE SEQUENCE [LARGE SCALE GENOMIC DNA]</scope>
    <source>
        <strain evidence="1 2">DSM 12251</strain>
    </source>
</reference>
<evidence type="ECO:0000313" key="1">
    <source>
        <dbReference type="EMBL" id="MBB5036377.1"/>
    </source>
</evidence>
<organism evidence="1 2">
    <name type="scientific">Prosthecobacter dejongeii</name>
    <dbReference type="NCBI Taxonomy" id="48465"/>
    <lineage>
        <taxon>Bacteria</taxon>
        <taxon>Pseudomonadati</taxon>
        <taxon>Verrucomicrobiota</taxon>
        <taxon>Verrucomicrobiia</taxon>
        <taxon>Verrucomicrobiales</taxon>
        <taxon>Verrucomicrobiaceae</taxon>
        <taxon>Prosthecobacter</taxon>
    </lineage>
</organism>
<dbReference type="EMBL" id="JACHIF010000001">
    <property type="protein sequence ID" value="MBB5036377.1"/>
    <property type="molecule type" value="Genomic_DNA"/>
</dbReference>
<keyword evidence="2" id="KW-1185">Reference proteome</keyword>
<evidence type="ECO:0000313" key="2">
    <source>
        <dbReference type="Proteomes" id="UP000534294"/>
    </source>
</evidence>
<proteinExistence type="predicted"/>
<dbReference type="AlphaFoldDB" id="A0A7W8DNJ5"/>